<keyword evidence="6 8" id="KW-0067">ATP-binding</keyword>
<comment type="pathway">
    <text evidence="8">Cofactor biosynthesis; coenzyme A biosynthesis; CoA from (R)-pantothenate: step 5/5.</text>
</comment>
<dbReference type="PATRIC" id="fig|1158610.3.peg.842"/>
<dbReference type="EC" id="2.7.1.24" evidence="8 9"/>
<organism evidence="10 11">
    <name type="scientific">Enterococcus phoeniculicola ATCC BAA-412</name>
    <dbReference type="NCBI Taxonomy" id="1158610"/>
    <lineage>
        <taxon>Bacteria</taxon>
        <taxon>Bacillati</taxon>
        <taxon>Bacillota</taxon>
        <taxon>Bacilli</taxon>
        <taxon>Lactobacillales</taxon>
        <taxon>Enterococcaceae</taxon>
        <taxon>Enterococcus</taxon>
    </lineage>
</organism>
<keyword evidence="2 8" id="KW-0963">Cytoplasm</keyword>
<gene>
    <name evidence="8" type="primary">coaE</name>
    <name evidence="10" type="ORF">UC3_00863</name>
</gene>
<feature type="binding site" evidence="8">
    <location>
        <begin position="12"/>
        <end position="17"/>
    </location>
    <ligand>
        <name>ATP</name>
        <dbReference type="ChEBI" id="CHEBI:30616"/>
    </ligand>
</feature>
<evidence type="ECO:0000256" key="2">
    <source>
        <dbReference type="ARBA" id="ARBA00022490"/>
    </source>
</evidence>
<dbReference type="GO" id="GO:0004140">
    <property type="term" value="F:dephospho-CoA kinase activity"/>
    <property type="evidence" value="ECO:0007669"/>
    <property type="project" value="UniProtKB-UniRule"/>
</dbReference>
<reference evidence="10 11" key="1">
    <citation type="submission" date="2013-02" db="EMBL/GenBank/DDBJ databases">
        <title>The Genome Sequence of Enterococcus phoeniculicola BAA-412.</title>
        <authorList>
            <consortium name="The Broad Institute Genome Sequencing Platform"/>
            <consortium name="The Broad Institute Genome Sequencing Center for Infectious Disease"/>
            <person name="Earl A.M."/>
            <person name="Gilmore M.S."/>
            <person name="Lebreton F."/>
            <person name="Walker B."/>
            <person name="Young S.K."/>
            <person name="Zeng Q."/>
            <person name="Gargeya S."/>
            <person name="Fitzgerald M."/>
            <person name="Haas B."/>
            <person name="Abouelleil A."/>
            <person name="Alvarado L."/>
            <person name="Arachchi H.M."/>
            <person name="Berlin A.M."/>
            <person name="Chapman S.B."/>
            <person name="Dewar J."/>
            <person name="Goldberg J."/>
            <person name="Griggs A."/>
            <person name="Gujja S."/>
            <person name="Hansen M."/>
            <person name="Howarth C."/>
            <person name="Imamovic A."/>
            <person name="Larimer J."/>
            <person name="McCowan C."/>
            <person name="Murphy C."/>
            <person name="Neiman D."/>
            <person name="Pearson M."/>
            <person name="Priest M."/>
            <person name="Roberts A."/>
            <person name="Saif S."/>
            <person name="Shea T."/>
            <person name="Sisk P."/>
            <person name="Sykes S."/>
            <person name="Wortman J."/>
            <person name="Nusbaum C."/>
            <person name="Birren B."/>
        </authorList>
    </citation>
    <scope>NUCLEOTIDE SEQUENCE [LARGE SCALE GENOMIC DNA]</scope>
    <source>
        <strain evidence="10 11">ATCC BAA-412</strain>
    </source>
</reference>
<evidence type="ECO:0000256" key="1">
    <source>
        <dbReference type="ARBA" id="ARBA00009018"/>
    </source>
</evidence>
<dbReference type="InterPro" id="IPR001977">
    <property type="entry name" value="Depp_CoAkinase"/>
</dbReference>
<dbReference type="InterPro" id="IPR027417">
    <property type="entry name" value="P-loop_NTPase"/>
</dbReference>
<comment type="subcellular location">
    <subcellularLocation>
        <location evidence="8">Cytoplasm</location>
    </subcellularLocation>
</comment>
<dbReference type="PANTHER" id="PTHR10695:SF46">
    <property type="entry name" value="BIFUNCTIONAL COENZYME A SYNTHASE-RELATED"/>
    <property type="match status" value="1"/>
</dbReference>
<dbReference type="PROSITE" id="PS51219">
    <property type="entry name" value="DPCK"/>
    <property type="match status" value="1"/>
</dbReference>
<dbReference type="SUPFAM" id="SSF52540">
    <property type="entry name" value="P-loop containing nucleoside triphosphate hydrolases"/>
    <property type="match status" value="1"/>
</dbReference>
<dbReference type="Pfam" id="PF01121">
    <property type="entry name" value="CoaE"/>
    <property type="match status" value="1"/>
</dbReference>
<dbReference type="PANTHER" id="PTHR10695">
    <property type="entry name" value="DEPHOSPHO-COA KINASE-RELATED"/>
    <property type="match status" value="1"/>
</dbReference>
<comment type="catalytic activity">
    <reaction evidence="8">
        <text>3'-dephospho-CoA + ATP = ADP + CoA + H(+)</text>
        <dbReference type="Rhea" id="RHEA:18245"/>
        <dbReference type="ChEBI" id="CHEBI:15378"/>
        <dbReference type="ChEBI" id="CHEBI:30616"/>
        <dbReference type="ChEBI" id="CHEBI:57287"/>
        <dbReference type="ChEBI" id="CHEBI:57328"/>
        <dbReference type="ChEBI" id="CHEBI:456216"/>
        <dbReference type="EC" id="2.7.1.24"/>
    </reaction>
</comment>
<dbReference type="RefSeq" id="WP_010767536.1">
    <property type="nucleotide sequence ID" value="NZ_ASWE01000002.1"/>
</dbReference>
<dbReference type="STRING" id="154621.RV11_GL001216"/>
<evidence type="ECO:0000256" key="4">
    <source>
        <dbReference type="ARBA" id="ARBA00022741"/>
    </source>
</evidence>
<comment type="caution">
    <text evidence="10">The sequence shown here is derived from an EMBL/GenBank/DDBJ whole genome shotgun (WGS) entry which is preliminary data.</text>
</comment>
<evidence type="ECO:0000256" key="5">
    <source>
        <dbReference type="ARBA" id="ARBA00022777"/>
    </source>
</evidence>
<dbReference type="FunFam" id="3.40.50.300:FF:000991">
    <property type="entry name" value="Dephospho-CoA kinase"/>
    <property type="match status" value="1"/>
</dbReference>
<dbReference type="AlphaFoldDB" id="R3TY45"/>
<evidence type="ECO:0000256" key="7">
    <source>
        <dbReference type="ARBA" id="ARBA00022993"/>
    </source>
</evidence>
<dbReference type="GO" id="GO:0015937">
    <property type="term" value="P:coenzyme A biosynthetic process"/>
    <property type="evidence" value="ECO:0007669"/>
    <property type="project" value="UniProtKB-UniRule"/>
</dbReference>
<evidence type="ECO:0000313" key="11">
    <source>
        <dbReference type="Proteomes" id="UP000013785"/>
    </source>
</evidence>
<accession>R3TY45</accession>
<dbReference type="OrthoDB" id="9812943at2"/>
<evidence type="ECO:0000256" key="8">
    <source>
        <dbReference type="HAMAP-Rule" id="MF_00376"/>
    </source>
</evidence>
<dbReference type="CDD" id="cd02022">
    <property type="entry name" value="DPCK"/>
    <property type="match status" value="1"/>
</dbReference>
<keyword evidence="4 8" id="KW-0547">Nucleotide-binding</keyword>
<dbReference type="GO" id="GO:0005524">
    <property type="term" value="F:ATP binding"/>
    <property type="evidence" value="ECO:0007669"/>
    <property type="project" value="UniProtKB-UniRule"/>
</dbReference>
<dbReference type="EMBL" id="AJAT01000011">
    <property type="protein sequence ID" value="EOL46058.1"/>
    <property type="molecule type" value="Genomic_DNA"/>
</dbReference>
<dbReference type="Proteomes" id="UP000013785">
    <property type="component" value="Unassembled WGS sequence"/>
</dbReference>
<keyword evidence="5 8" id="KW-0418">Kinase</keyword>
<dbReference type="HOGENOM" id="CLU_057180_0_0_9"/>
<keyword evidence="11" id="KW-1185">Reference proteome</keyword>
<keyword evidence="3 8" id="KW-0808">Transferase</keyword>
<dbReference type="NCBIfam" id="TIGR00152">
    <property type="entry name" value="dephospho-CoA kinase"/>
    <property type="match status" value="1"/>
</dbReference>
<dbReference type="Gene3D" id="3.40.50.300">
    <property type="entry name" value="P-loop containing nucleotide triphosphate hydrolases"/>
    <property type="match status" value="1"/>
</dbReference>
<evidence type="ECO:0000256" key="9">
    <source>
        <dbReference type="NCBIfam" id="TIGR00152"/>
    </source>
</evidence>
<comment type="function">
    <text evidence="8">Catalyzes the phosphorylation of the 3'-hydroxyl group of dephosphocoenzyme A to form coenzyme A.</text>
</comment>
<sequence>MSFILGITGGISTGKSSVVAVFKELGYPIVDADIVARQVVEPQTPGLNAIVEVFGNEIITEDGHLNRKKLGSIIFQSDEKRQQLNQLLNPFIRSEIVAQIEEKKKLASLVIVDIPLLFEGHYEQYMTQVAVVYIPEVLQLQRLMKRDHLNEEDALKRIHSQLDIEEKKKRADIVFDNQGSQEKTREQVMAWLSKFK</sequence>
<dbReference type="UniPathway" id="UPA00241">
    <property type="reaction ID" value="UER00356"/>
</dbReference>
<proteinExistence type="inferred from homology"/>
<protein>
    <recommendedName>
        <fullName evidence="8 9">Dephospho-CoA kinase</fullName>
        <ecNumber evidence="8 9">2.7.1.24</ecNumber>
    </recommendedName>
    <alternativeName>
        <fullName evidence="8">Dephosphocoenzyme A kinase</fullName>
    </alternativeName>
</protein>
<keyword evidence="7 8" id="KW-0173">Coenzyme A biosynthesis</keyword>
<evidence type="ECO:0000256" key="3">
    <source>
        <dbReference type="ARBA" id="ARBA00022679"/>
    </source>
</evidence>
<evidence type="ECO:0000313" key="10">
    <source>
        <dbReference type="EMBL" id="EOL46058.1"/>
    </source>
</evidence>
<name>R3TY45_9ENTE</name>
<evidence type="ECO:0000256" key="6">
    <source>
        <dbReference type="ARBA" id="ARBA00022840"/>
    </source>
</evidence>
<comment type="similarity">
    <text evidence="1 8">Belongs to the CoaE family.</text>
</comment>
<dbReference type="eggNOG" id="COG0237">
    <property type="taxonomic scope" value="Bacteria"/>
</dbReference>
<dbReference type="HAMAP" id="MF_00376">
    <property type="entry name" value="Dephospho_CoA_kinase"/>
    <property type="match status" value="1"/>
</dbReference>
<dbReference type="GO" id="GO:0005737">
    <property type="term" value="C:cytoplasm"/>
    <property type="evidence" value="ECO:0007669"/>
    <property type="project" value="UniProtKB-SubCell"/>
</dbReference>